<proteinExistence type="inferred from homology"/>
<keyword evidence="4 8" id="KW-0812">Transmembrane</keyword>
<keyword evidence="10" id="KW-1185">Reference proteome</keyword>
<evidence type="ECO:0000256" key="2">
    <source>
        <dbReference type="ARBA" id="ARBA00009904"/>
    </source>
</evidence>
<keyword evidence="7 8" id="KW-0472">Membrane</keyword>
<evidence type="ECO:0000256" key="8">
    <source>
        <dbReference type="SAM" id="Phobius"/>
    </source>
</evidence>
<feature type="transmembrane region" description="Helical" evidence="8">
    <location>
        <begin position="163"/>
        <end position="181"/>
    </location>
</feature>
<evidence type="ECO:0008006" key="11">
    <source>
        <dbReference type="Google" id="ProtNLM"/>
    </source>
</evidence>
<evidence type="ECO:0000256" key="6">
    <source>
        <dbReference type="ARBA" id="ARBA00023065"/>
    </source>
</evidence>
<keyword evidence="6" id="KW-0406">Ion transport</keyword>
<keyword evidence="5 8" id="KW-1133">Transmembrane helix</keyword>
<evidence type="ECO:0000313" key="10">
    <source>
        <dbReference type="Proteomes" id="UP000190198"/>
    </source>
</evidence>
<dbReference type="GO" id="GO:0051117">
    <property type="term" value="F:ATPase binding"/>
    <property type="evidence" value="ECO:0007669"/>
    <property type="project" value="TreeGrafter"/>
</dbReference>
<evidence type="ECO:0000256" key="1">
    <source>
        <dbReference type="ARBA" id="ARBA00004141"/>
    </source>
</evidence>
<evidence type="ECO:0000313" key="9">
    <source>
        <dbReference type="EMBL" id="OOZ37255.1"/>
    </source>
</evidence>
<dbReference type="GO" id="GO:0033179">
    <property type="term" value="C:proton-transporting V-type ATPase, V0 domain"/>
    <property type="evidence" value="ECO:0007669"/>
    <property type="project" value="InterPro"/>
</dbReference>
<accession>A0A1T2KWN6</accession>
<evidence type="ECO:0000256" key="3">
    <source>
        <dbReference type="ARBA" id="ARBA00022448"/>
    </source>
</evidence>
<dbReference type="InterPro" id="IPR002490">
    <property type="entry name" value="V-ATPase_116kDa_su"/>
</dbReference>
<dbReference type="GO" id="GO:0007035">
    <property type="term" value="P:vacuolar acidification"/>
    <property type="evidence" value="ECO:0007669"/>
    <property type="project" value="TreeGrafter"/>
</dbReference>
<comment type="caution">
    <text evidence="9">The sequence shown here is derived from an EMBL/GenBank/DDBJ whole genome shotgun (WGS) entry which is preliminary data.</text>
</comment>
<dbReference type="PANTHER" id="PTHR11629">
    <property type="entry name" value="VACUOLAR PROTON ATPASES"/>
    <property type="match status" value="1"/>
</dbReference>
<name>A0A1T2KWN6_9GAMM</name>
<dbReference type="AlphaFoldDB" id="A0A1T2KWN6"/>
<dbReference type="PANTHER" id="PTHR11629:SF63">
    <property type="entry name" value="V-TYPE PROTON ATPASE SUBUNIT A"/>
    <property type="match status" value="1"/>
</dbReference>
<dbReference type="Proteomes" id="UP000190198">
    <property type="component" value="Unassembled WGS sequence"/>
</dbReference>
<organism evidence="9 10">
    <name type="scientific">Solemya elarraichensis gill symbiont</name>
    <dbReference type="NCBI Taxonomy" id="1918949"/>
    <lineage>
        <taxon>Bacteria</taxon>
        <taxon>Pseudomonadati</taxon>
        <taxon>Pseudomonadota</taxon>
        <taxon>Gammaproteobacteria</taxon>
        <taxon>sulfur-oxidizing symbionts</taxon>
    </lineage>
</organism>
<protein>
    <recommendedName>
        <fullName evidence="11">V-type ATP synthase subunit I</fullName>
    </recommendedName>
</protein>
<evidence type="ECO:0000256" key="5">
    <source>
        <dbReference type="ARBA" id="ARBA00022989"/>
    </source>
</evidence>
<feature type="transmembrane region" description="Helical" evidence="8">
    <location>
        <begin position="131"/>
        <end position="151"/>
    </location>
</feature>
<keyword evidence="3" id="KW-0813">Transport</keyword>
<comment type="similarity">
    <text evidence="2">Belongs to the V-ATPase 116 kDa subunit family.</text>
</comment>
<sequence length="323" mass="35682">MQEAGIKGLVSYPPPPVERERPLVMDNPAWAKPFEVFASLLGTPGANEADPAKLLALIVPLIFGYMFGDVGHGLLLAAAGWYFHKRWPALGVLFACGISATFFGFVFGSVFGNEHLLTPLWVNPVKEPLPVLMVPLAGGAVLLLLGMLMNAVEAWWAGRFRSWFLCDAPVVLMYLSIIALFFNSSALLVFVLALCWYMLGHLLVQEENRLRNLMLSLGGLVEMLFQLSVNTVSFIRVGAFALAHAGLSLAFTIMAESITNIFVSVFILFLGNAIVILLEGLVVSIQTTRLVLFEFFIRFLQAEGRTLRPLKAPEHAFLKRRKE</sequence>
<dbReference type="GO" id="GO:0016471">
    <property type="term" value="C:vacuolar proton-transporting V-type ATPase complex"/>
    <property type="evidence" value="ECO:0007669"/>
    <property type="project" value="TreeGrafter"/>
</dbReference>
<evidence type="ECO:0000256" key="7">
    <source>
        <dbReference type="ARBA" id="ARBA00023136"/>
    </source>
</evidence>
<dbReference type="EMBL" id="MPRK01000288">
    <property type="protein sequence ID" value="OOZ37255.1"/>
    <property type="molecule type" value="Genomic_DNA"/>
</dbReference>
<feature type="transmembrane region" description="Helical" evidence="8">
    <location>
        <begin position="187"/>
        <end position="204"/>
    </location>
</feature>
<feature type="transmembrane region" description="Helical" evidence="8">
    <location>
        <begin position="261"/>
        <end position="283"/>
    </location>
</feature>
<feature type="transmembrane region" description="Helical" evidence="8">
    <location>
        <begin position="54"/>
        <end position="83"/>
    </location>
</feature>
<dbReference type="GO" id="GO:0046961">
    <property type="term" value="F:proton-transporting ATPase activity, rotational mechanism"/>
    <property type="evidence" value="ECO:0007669"/>
    <property type="project" value="InterPro"/>
</dbReference>
<feature type="transmembrane region" description="Helical" evidence="8">
    <location>
        <begin position="90"/>
        <end position="111"/>
    </location>
</feature>
<gene>
    <name evidence="9" type="ORF">BOW52_10295</name>
</gene>
<evidence type="ECO:0000256" key="4">
    <source>
        <dbReference type="ARBA" id="ARBA00022692"/>
    </source>
</evidence>
<reference evidence="9 10" key="1">
    <citation type="submission" date="2016-11" db="EMBL/GenBank/DDBJ databases">
        <title>Mixed transmission modes and dynamic genome evolution in an obligate animal-bacterial symbiosis.</title>
        <authorList>
            <person name="Russell S.L."/>
            <person name="Corbett-Detig R.B."/>
            <person name="Cavanaugh C.M."/>
        </authorList>
    </citation>
    <scope>NUCLEOTIDE SEQUENCE [LARGE SCALE GENOMIC DNA]</scope>
    <source>
        <strain evidence="9">Sp-SM6</strain>
    </source>
</reference>
<comment type="subcellular location">
    <subcellularLocation>
        <location evidence="1">Membrane</location>
        <topology evidence="1">Multi-pass membrane protein</topology>
    </subcellularLocation>
</comment>
<feature type="transmembrane region" description="Helical" evidence="8">
    <location>
        <begin position="233"/>
        <end position="255"/>
    </location>
</feature>